<evidence type="ECO:0000256" key="5">
    <source>
        <dbReference type="ARBA" id="ARBA00022777"/>
    </source>
</evidence>
<keyword evidence="6 7" id="KW-0067">ATP-binding</keyword>
<gene>
    <name evidence="10" type="ORF">CA3LBN_001048</name>
</gene>
<sequence length="333" mass="37720">MFIPPERLAKRATAESVVGIVVSLCIILGIVAFAFVSQKTLRKFLTRKKARPFSREPRPPQPVATYNPGPVQTTQNTELHTVHTPPPKYEPPPPPFHPNIIITGTPGCGKTSLSKSLAESLSGSDYKHYNISELAKERDCIESYDKERDTGVVDEDKLLDSLENDLREGGAIVDWHCCDIFPKRLIDLVVVLRTDNSLLYDRLKAREYSDKKIDENIDCEIMEVILNDANSAYNKEIVIELKSNNEEEIKDNQARIEAWIEAWKKDHEDGATNEISEFYADESEVDGEEDSEDSEENDDDEEASGSESEEESPDEYEDEEDEDEPAPKKRKNN</sequence>
<accession>A0ABX8I2T5</accession>
<feature type="compositionally biased region" description="Acidic residues" evidence="8">
    <location>
        <begin position="279"/>
        <end position="324"/>
    </location>
</feature>
<feature type="region of interest" description="NMPbind" evidence="7">
    <location>
        <begin position="130"/>
        <end position="153"/>
    </location>
</feature>
<dbReference type="EMBL" id="CP076661">
    <property type="protein sequence ID" value="QWU86830.1"/>
    <property type="molecule type" value="Genomic_DNA"/>
</dbReference>
<evidence type="ECO:0000313" key="11">
    <source>
        <dbReference type="Proteomes" id="UP000825434"/>
    </source>
</evidence>
<evidence type="ECO:0000256" key="2">
    <source>
        <dbReference type="ARBA" id="ARBA00022552"/>
    </source>
</evidence>
<dbReference type="Pfam" id="PF13238">
    <property type="entry name" value="AAA_18"/>
    <property type="match status" value="1"/>
</dbReference>
<name>A0ABX8I2T5_9ASCO</name>
<comment type="catalytic activity">
    <reaction evidence="7">
        <text>AMP + ATP = 2 ADP</text>
        <dbReference type="Rhea" id="RHEA:12973"/>
        <dbReference type="ChEBI" id="CHEBI:30616"/>
        <dbReference type="ChEBI" id="CHEBI:456215"/>
        <dbReference type="ChEBI" id="CHEBI:456216"/>
        <dbReference type="EC" id="2.7.4.3"/>
    </reaction>
</comment>
<feature type="region of interest" description="LID" evidence="7">
    <location>
        <begin position="205"/>
        <end position="215"/>
    </location>
</feature>
<feature type="transmembrane region" description="Helical" evidence="9">
    <location>
        <begin position="12"/>
        <end position="36"/>
    </location>
</feature>
<evidence type="ECO:0000256" key="8">
    <source>
        <dbReference type="SAM" id="MobiDB-lite"/>
    </source>
</evidence>
<dbReference type="PANTHER" id="PTHR12595">
    <property type="entry name" value="POS9-ACTIVATING FACTOR FAP7-RELATED"/>
    <property type="match status" value="1"/>
</dbReference>
<feature type="binding site" evidence="7">
    <location>
        <position position="109"/>
    </location>
    <ligand>
        <name>ATP</name>
        <dbReference type="ChEBI" id="CHEBI:30616"/>
    </ligand>
</feature>
<comment type="subcellular location">
    <subcellularLocation>
        <location evidence="7">Cytoplasm</location>
    </subcellularLocation>
    <subcellularLocation>
        <location evidence="7">Nucleus</location>
    </subcellularLocation>
</comment>
<reference evidence="10 11" key="1">
    <citation type="submission" date="2021-06" db="EMBL/GenBank/DDBJ databases">
        <title>Candida outbreak in Lebanon.</title>
        <authorList>
            <person name="Finianos M."/>
        </authorList>
    </citation>
    <scope>NUCLEOTIDE SEQUENCE [LARGE SCALE GENOMIC DNA]</scope>
    <source>
        <strain evidence="10">CA3LBN</strain>
    </source>
</reference>
<keyword evidence="9" id="KW-1133">Transmembrane helix</keyword>
<keyword evidence="3 7" id="KW-0808">Transferase</keyword>
<feature type="region of interest" description="Disordered" evidence="8">
    <location>
        <begin position="276"/>
        <end position="333"/>
    </location>
</feature>
<comment type="caution">
    <text evidence="7">Lacks conserved residue(s) required for the propagation of feature annotation.</text>
</comment>
<dbReference type="InterPro" id="IPR020618">
    <property type="entry name" value="Adenyl_kinase_AK6"/>
</dbReference>
<keyword evidence="7" id="KW-0539">Nucleus</keyword>
<organism evidence="10 11">
    <name type="scientific">Candidozyma haemuli</name>
    <dbReference type="NCBI Taxonomy" id="45357"/>
    <lineage>
        <taxon>Eukaryota</taxon>
        <taxon>Fungi</taxon>
        <taxon>Dikarya</taxon>
        <taxon>Ascomycota</taxon>
        <taxon>Saccharomycotina</taxon>
        <taxon>Pichiomycetes</taxon>
        <taxon>Metschnikowiaceae</taxon>
        <taxon>Candidozyma</taxon>
    </lineage>
</organism>
<comment type="subunit">
    <text evidence="7">Interacts with small ribosomal subunit protein uS11. Not a structural component of 43S pre-ribosomes, but transiently interacts with them by binding to uS11.</text>
</comment>
<feature type="binding site" evidence="7">
    <location>
        <position position="206"/>
    </location>
    <ligand>
        <name>ATP</name>
        <dbReference type="ChEBI" id="CHEBI:30616"/>
    </ligand>
</feature>
<comment type="catalytic activity">
    <reaction evidence="7">
        <text>ATP + H2O = ADP + phosphate + H(+)</text>
        <dbReference type="Rhea" id="RHEA:13065"/>
        <dbReference type="ChEBI" id="CHEBI:15377"/>
        <dbReference type="ChEBI" id="CHEBI:15378"/>
        <dbReference type="ChEBI" id="CHEBI:30616"/>
        <dbReference type="ChEBI" id="CHEBI:43474"/>
        <dbReference type="ChEBI" id="CHEBI:456216"/>
    </reaction>
</comment>
<feature type="binding site" evidence="7">
    <location>
        <position position="107"/>
    </location>
    <ligand>
        <name>ATP</name>
        <dbReference type="ChEBI" id="CHEBI:30616"/>
    </ligand>
</feature>
<keyword evidence="11" id="KW-1185">Reference proteome</keyword>
<evidence type="ECO:0000313" key="10">
    <source>
        <dbReference type="EMBL" id="QWU86830.1"/>
    </source>
</evidence>
<keyword evidence="2 7" id="KW-0698">rRNA processing</keyword>
<dbReference type="Gene3D" id="3.40.50.300">
    <property type="entry name" value="P-loop containing nucleotide triphosphate hydrolases"/>
    <property type="match status" value="1"/>
</dbReference>
<feature type="binding site" evidence="7">
    <location>
        <position position="112"/>
    </location>
    <ligand>
        <name>ATP</name>
        <dbReference type="ChEBI" id="CHEBI:30616"/>
    </ligand>
</feature>
<comment type="similarity">
    <text evidence="7">Belongs to the adenylate kinase family. AK6 subfamily.</text>
</comment>
<dbReference type="Proteomes" id="UP000825434">
    <property type="component" value="Chromosome 1"/>
</dbReference>
<evidence type="ECO:0000256" key="9">
    <source>
        <dbReference type="SAM" id="Phobius"/>
    </source>
</evidence>
<dbReference type="HAMAP" id="MF_00039">
    <property type="entry name" value="Adenylate_kinase_AK6"/>
    <property type="match status" value="1"/>
</dbReference>
<dbReference type="SUPFAM" id="SSF52540">
    <property type="entry name" value="P-loop containing nucleoside triphosphate hydrolases"/>
    <property type="match status" value="1"/>
</dbReference>
<keyword evidence="4 7" id="KW-0547">Nucleotide-binding</keyword>
<keyword evidence="7" id="KW-0963">Cytoplasm</keyword>
<dbReference type="InterPro" id="IPR027417">
    <property type="entry name" value="P-loop_NTPase"/>
</dbReference>
<dbReference type="EC" id="2.7.4.3" evidence="7"/>
<comment type="function">
    <text evidence="7">Broad-specificity nucleoside monophosphate (NMP) kinase that catalyzes the reversible transfer of the terminal phosphate group between nucleoside triphosphates and monophosphates. Has also ATPase activity. Involved in the late cytoplasmic maturation steps of the 40S ribosomal particles, specifically 18S rRNA maturation. While NMP activity is not required for ribosome maturation, ATPase activity is. Associates transiently with small ribosomal subunit protein uS11. ATP hydrolysis breaks the interaction with uS11. May temporarily remove uS11 from the ribosome to enable a conformational change of the ribosomal RNA that is needed for the final maturation step of the small ribosomal subunit. Its NMP activity may have a role in nuclear energy homeostasis.</text>
</comment>
<feature type="region of interest" description="Disordered" evidence="8">
    <location>
        <begin position="49"/>
        <end position="74"/>
    </location>
</feature>
<keyword evidence="5 7" id="KW-0418">Kinase</keyword>
<dbReference type="PANTHER" id="PTHR12595:SF0">
    <property type="entry name" value="ADENYLATE KINASE ISOENZYME 6"/>
    <property type="match status" value="1"/>
</dbReference>
<proteinExistence type="inferred from homology"/>
<keyword evidence="9" id="KW-0472">Membrane</keyword>
<evidence type="ECO:0000256" key="4">
    <source>
        <dbReference type="ARBA" id="ARBA00022741"/>
    </source>
</evidence>
<protein>
    <recommendedName>
        <fullName evidence="7">Adenylate kinase isoenzyme 6 homolog</fullName>
        <shortName evidence="7">AK6</shortName>
        <ecNumber evidence="7">2.7.4.3</ecNumber>
    </recommendedName>
    <alternativeName>
        <fullName evidence="7">Dual activity adenylate kinase/ATPase</fullName>
        <shortName evidence="7">AK/ATPase</shortName>
    </alternativeName>
</protein>
<evidence type="ECO:0000256" key="6">
    <source>
        <dbReference type="ARBA" id="ARBA00022840"/>
    </source>
</evidence>
<evidence type="ECO:0000256" key="1">
    <source>
        <dbReference type="ARBA" id="ARBA00022517"/>
    </source>
</evidence>
<evidence type="ECO:0000256" key="3">
    <source>
        <dbReference type="ARBA" id="ARBA00022679"/>
    </source>
</evidence>
<keyword evidence="9" id="KW-0812">Transmembrane</keyword>
<evidence type="ECO:0000256" key="7">
    <source>
        <dbReference type="HAMAP-Rule" id="MF_03173"/>
    </source>
</evidence>
<feature type="binding site" evidence="7">
    <location>
        <position position="111"/>
    </location>
    <ligand>
        <name>ATP</name>
        <dbReference type="ChEBI" id="CHEBI:30616"/>
    </ligand>
</feature>
<feature type="binding site" evidence="7">
    <location>
        <position position="110"/>
    </location>
    <ligand>
        <name>ATP</name>
        <dbReference type="ChEBI" id="CHEBI:30616"/>
    </ligand>
</feature>
<keyword evidence="1 7" id="KW-0690">Ribosome biogenesis</keyword>